<evidence type="ECO:0000256" key="1">
    <source>
        <dbReference type="ARBA" id="ARBA00022438"/>
    </source>
</evidence>
<proteinExistence type="inferred from homology"/>
<comment type="catalytic activity">
    <reaction evidence="7">
        <text>N-terminal N(alpha)-acetyl-L-cysteinyl-L-aspartyl-[protein] + H2O = N-terminal L-aspartyl-[protein] + N-acetyl-L-cysteine</text>
        <dbReference type="Rhea" id="RHEA:74579"/>
        <dbReference type="Rhea" id="RHEA-COMP:12669"/>
        <dbReference type="Rhea" id="RHEA-COMP:18395"/>
        <dbReference type="ChEBI" id="CHEBI:15377"/>
        <dbReference type="ChEBI" id="CHEBI:64720"/>
        <dbReference type="ChEBI" id="CHEBI:78236"/>
        <dbReference type="ChEBI" id="CHEBI:193599"/>
    </reaction>
    <physiologicalReaction direction="left-to-right" evidence="7">
        <dbReference type="Rhea" id="RHEA:74580"/>
    </physiologicalReaction>
</comment>
<dbReference type="Pfam" id="PF21646">
    <property type="entry name" value="ACTMAP-like_C"/>
    <property type="match status" value="1"/>
</dbReference>
<evidence type="ECO:0000256" key="3">
    <source>
        <dbReference type="ARBA" id="ARBA00022801"/>
    </source>
</evidence>
<name>A0A8B8E3C6_CRAVI</name>
<evidence type="ECO:0000256" key="5">
    <source>
        <dbReference type="ARBA" id="ARBA00034848"/>
    </source>
</evidence>
<accession>A0A8B8E3C6</accession>
<dbReference type="PANTHER" id="PTHR28631">
    <property type="entry name" value="UPF0692 PROTEIN C19ORF54"/>
    <property type="match status" value="1"/>
</dbReference>
<evidence type="ECO:0000256" key="4">
    <source>
        <dbReference type="ARBA" id="ARBA00034725"/>
    </source>
</evidence>
<evidence type="ECO:0000256" key="7">
    <source>
        <dbReference type="ARBA" id="ARBA00049041"/>
    </source>
</evidence>
<comment type="similarity">
    <text evidence="4">Belongs to the ACTMAP family.</text>
</comment>
<organism evidence="8 9">
    <name type="scientific">Crassostrea virginica</name>
    <name type="common">Eastern oyster</name>
    <dbReference type="NCBI Taxonomy" id="6565"/>
    <lineage>
        <taxon>Eukaryota</taxon>
        <taxon>Metazoa</taxon>
        <taxon>Spiralia</taxon>
        <taxon>Lophotrochozoa</taxon>
        <taxon>Mollusca</taxon>
        <taxon>Bivalvia</taxon>
        <taxon>Autobranchia</taxon>
        <taxon>Pteriomorphia</taxon>
        <taxon>Ostreida</taxon>
        <taxon>Ostreoidea</taxon>
        <taxon>Ostreidae</taxon>
        <taxon>Crassostrea</taxon>
    </lineage>
</organism>
<dbReference type="GeneID" id="111130844"/>
<dbReference type="AlphaFoldDB" id="A0A8B8E3C6"/>
<keyword evidence="8" id="KW-1185">Reference proteome</keyword>
<keyword evidence="1" id="KW-0031">Aminopeptidase</keyword>
<dbReference type="RefSeq" id="XP_022333801.1">
    <property type="nucleotide sequence ID" value="XM_022478093.1"/>
</dbReference>
<protein>
    <recommendedName>
        <fullName evidence="5">Actin maturation protease</fullName>
    </recommendedName>
    <alternativeName>
        <fullName evidence="6">Actin aminopeptidase ACTMAP</fullName>
    </alternativeName>
</protein>
<dbReference type="Proteomes" id="UP000694844">
    <property type="component" value="Chromosome 4"/>
</dbReference>
<dbReference type="KEGG" id="cvn:111130844"/>
<keyword evidence="3" id="KW-0378">Hydrolase</keyword>
<dbReference type="PANTHER" id="PTHR28631:SF1">
    <property type="entry name" value="ACTIN MATURATION PROTEASE"/>
    <property type="match status" value="1"/>
</dbReference>
<gene>
    <name evidence="9" type="primary">LOC111130844</name>
</gene>
<keyword evidence="2" id="KW-0645">Protease</keyword>
<sequence length="298" mass="32383">MSLTNSAPAPLAPPPPNMTTLKSISLKNIVGAALMIAQEPSSSIKEQLRKKLKVTIEKDIPNLPSKILLSSNFFVNPIMQDGPCCGVVALAMASQMLSNKEITAPHVLQSSQNLGLSLQGELFSAYDMAKLAEEMLGCTSAVLDMRDSNSKDILLKHLASNHPVLVPYDGDANNSPCLKNGHKAHWALLTGFLVSLEKSIKLDNEGITGDTELHSLHHLTPAKSRELNNQIRAASDVFVYGVQGKSRNIGLWSLQSLLASNANLEEVDPRREIETGQFIIPQEGIQRALCNRVVILHD</sequence>
<evidence type="ECO:0000313" key="8">
    <source>
        <dbReference type="Proteomes" id="UP000694844"/>
    </source>
</evidence>
<dbReference type="InterPro" id="IPR040043">
    <property type="entry name" value="ACTMAP"/>
</dbReference>
<reference evidence="9" key="1">
    <citation type="submission" date="2025-08" db="UniProtKB">
        <authorList>
            <consortium name="RefSeq"/>
        </authorList>
    </citation>
    <scope>IDENTIFICATION</scope>
    <source>
        <tissue evidence="9">Whole sample</tissue>
    </source>
</reference>
<evidence type="ECO:0000256" key="6">
    <source>
        <dbReference type="ARBA" id="ARBA00034908"/>
    </source>
</evidence>
<dbReference type="OrthoDB" id="198816at2759"/>
<dbReference type="GO" id="GO:0006508">
    <property type="term" value="P:proteolysis"/>
    <property type="evidence" value="ECO:0007669"/>
    <property type="project" value="UniProtKB-KW"/>
</dbReference>
<evidence type="ECO:0000313" key="9">
    <source>
        <dbReference type="RefSeq" id="XP_022333801.1"/>
    </source>
</evidence>
<evidence type="ECO:0000256" key="2">
    <source>
        <dbReference type="ARBA" id="ARBA00022670"/>
    </source>
</evidence>
<dbReference type="GO" id="GO:0004177">
    <property type="term" value="F:aminopeptidase activity"/>
    <property type="evidence" value="ECO:0007669"/>
    <property type="project" value="UniProtKB-KW"/>
</dbReference>